<feature type="transmembrane region" description="Helical" evidence="1">
    <location>
        <begin position="60"/>
        <end position="85"/>
    </location>
</feature>
<protein>
    <submittedName>
        <fullName evidence="2">Uncharacterized protein</fullName>
    </submittedName>
</protein>
<feature type="transmembrane region" description="Helical" evidence="1">
    <location>
        <begin position="197"/>
        <end position="215"/>
    </location>
</feature>
<dbReference type="AlphaFoldDB" id="A0A6I4VTR5"/>
<keyword evidence="1" id="KW-0812">Transmembrane</keyword>
<evidence type="ECO:0000313" key="2">
    <source>
        <dbReference type="EMBL" id="MXQ54403.1"/>
    </source>
</evidence>
<dbReference type="Proteomes" id="UP000430692">
    <property type="component" value="Unassembled WGS sequence"/>
</dbReference>
<dbReference type="EMBL" id="WUUL01000007">
    <property type="protein sequence ID" value="MXQ54403.1"/>
    <property type="molecule type" value="Genomic_DNA"/>
</dbReference>
<sequence>MNEHIKEQSNDKFWFPGRWMGGFSLIFGPLLILIGELLRIEYYFYYPSQLVAFKEQPTLMAISYGLFTAGVILLVPSILALVRLIGIKKPSWALWGGILGIFGLLCRMYHAGVDNLAYWLVHFQGLELATEVIRASYPYNYQGFYVVATILFSGMVGWFVLAIGAYLSGTLSLPYSIALGIMGIHSLGVLKGTSWDTLVAVLGLCVAFVPLGFKIIRDGSMPNLKTILKWIILLFVLGTVFFFVGQNA</sequence>
<feature type="transmembrane region" description="Helical" evidence="1">
    <location>
        <begin position="92"/>
        <end position="110"/>
    </location>
</feature>
<gene>
    <name evidence="2" type="ORF">GSM42_11905</name>
</gene>
<feature type="transmembrane region" description="Helical" evidence="1">
    <location>
        <begin position="144"/>
        <end position="167"/>
    </location>
</feature>
<feature type="transmembrane region" description="Helical" evidence="1">
    <location>
        <begin position="21"/>
        <end position="40"/>
    </location>
</feature>
<reference evidence="2 3" key="1">
    <citation type="submission" date="2019-12" db="EMBL/GenBank/DDBJ databases">
        <title>Whole-genome analyses of novel actinobacteria.</title>
        <authorList>
            <person name="Sahin N."/>
            <person name="Saygin H."/>
        </authorList>
    </citation>
    <scope>NUCLEOTIDE SEQUENCE [LARGE SCALE GENOMIC DNA]</scope>
    <source>
        <strain evidence="2 3">KC615</strain>
    </source>
</reference>
<feature type="transmembrane region" description="Helical" evidence="1">
    <location>
        <begin position="227"/>
        <end position="245"/>
    </location>
</feature>
<evidence type="ECO:0000256" key="1">
    <source>
        <dbReference type="SAM" id="Phobius"/>
    </source>
</evidence>
<organism evidence="2 3">
    <name type="scientific">Shimazuella alba</name>
    <dbReference type="NCBI Taxonomy" id="2690964"/>
    <lineage>
        <taxon>Bacteria</taxon>
        <taxon>Bacillati</taxon>
        <taxon>Bacillota</taxon>
        <taxon>Bacilli</taxon>
        <taxon>Bacillales</taxon>
        <taxon>Thermoactinomycetaceae</taxon>
        <taxon>Shimazuella</taxon>
    </lineage>
</organism>
<proteinExistence type="predicted"/>
<keyword evidence="1" id="KW-1133">Transmembrane helix</keyword>
<accession>A0A6I4VTR5</accession>
<keyword evidence="1" id="KW-0472">Membrane</keyword>
<comment type="caution">
    <text evidence="2">The sequence shown here is derived from an EMBL/GenBank/DDBJ whole genome shotgun (WGS) entry which is preliminary data.</text>
</comment>
<evidence type="ECO:0000313" key="3">
    <source>
        <dbReference type="Proteomes" id="UP000430692"/>
    </source>
</evidence>
<feature type="transmembrane region" description="Helical" evidence="1">
    <location>
        <begin position="173"/>
        <end position="190"/>
    </location>
</feature>
<dbReference type="RefSeq" id="WP_160801761.1">
    <property type="nucleotide sequence ID" value="NZ_WUUL01000007.1"/>
</dbReference>
<name>A0A6I4VTR5_9BACL</name>
<keyword evidence="3" id="KW-1185">Reference proteome</keyword>